<organism evidence="3 4">
    <name type="scientific">Lolium multiflorum</name>
    <name type="common">Italian ryegrass</name>
    <name type="synonym">Lolium perenne subsp. multiflorum</name>
    <dbReference type="NCBI Taxonomy" id="4521"/>
    <lineage>
        <taxon>Eukaryota</taxon>
        <taxon>Viridiplantae</taxon>
        <taxon>Streptophyta</taxon>
        <taxon>Embryophyta</taxon>
        <taxon>Tracheophyta</taxon>
        <taxon>Spermatophyta</taxon>
        <taxon>Magnoliopsida</taxon>
        <taxon>Liliopsida</taxon>
        <taxon>Poales</taxon>
        <taxon>Poaceae</taxon>
        <taxon>BOP clade</taxon>
        <taxon>Pooideae</taxon>
        <taxon>Poodae</taxon>
        <taxon>Poeae</taxon>
        <taxon>Poeae Chloroplast Group 2 (Poeae type)</taxon>
        <taxon>Loliodinae</taxon>
        <taxon>Loliinae</taxon>
        <taxon>Lolium</taxon>
    </lineage>
</organism>
<comment type="caution">
    <text evidence="3">The sequence shown here is derived from an EMBL/GenBank/DDBJ whole genome shotgun (WGS) entry which is preliminary data.</text>
</comment>
<dbReference type="InterPro" id="IPR045358">
    <property type="entry name" value="Ty3_capsid"/>
</dbReference>
<feature type="domain" description="Ty3 transposon capsid-like protein" evidence="2">
    <location>
        <begin position="228"/>
        <end position="344"/>
    </location>
</feature>
<dbReference type="CDD" id="cd00303">
    <property type="entry name" value="retropepsin_like"/>
    <property type="match status" value="1"/>
</dbReference>
<dbReference type="InterPro" id="IPR032567">
    <property type="entry name" value="RTL1-rel"/>
</dbReference>
<accession>A0AAD8TTL1</accession>
<feature type="region of interest" description="Disordered" evidence="1">
    <location>
        <begin position="130"/>
        <end position="167"/>
    </location>
</feature>
<sequence length="570" mass="64700">MSLPKASGSETTEQLEMKSLQLEITAIQQNRENDKKEFSDFASATNKNFVDIQANFDLMQKNFEILFAATKGKSDQPPPLAPHVDAQGEVVTTPEHGSVKQPVQPVKPIGTSRLQDIYGRELQLDGALKQPYKHPNATGKVVQGNRTTNAENQVNIGDDDSDSEGKRVQPRFRTYGQTELRRMNPVCKPAKLNIPEFDGDDVDSWIQIIEQYFDSARTQLDQRTEIAITYLKGPAIQWWRGTGYSSTNVPWHRFCRYLSDRFATTSICDNVRAFHSLTQTSTVDNYILKFERAMNLMRRDSPTLPNDSYVNSFISGLTPYIQNHLQCHKPTDMQEAIWYARRMERAAPSPVPTSKQYYPSARRQVTFDQPKALATNSTTAAIIQEAREKKVCYKCREPWFPGHKRVCKMSQQAQVNALQVQATEKEEIIYIHEYDDDDSDDPDDTAEPMSVSMHALKGTKARKYTFTLYLTVGTEKAIALVDSGSTTTFMTPELAMKAQCNLTPTKKEHVQVANGETLWTEFLCKGTKYEIQGVPFESDFRLLKLKGYDIILGADWIYEHSPVELNLKAL</sequence>
<proteinExistence type="predicted"/>
<dbReference type="SUPFAM" id="SSF50630">
    <property type="entry name" value="Acid proteases"/>
    <property type="match status" value="1"/>
</dbReference>
<feature type="compositionally biased region" description="Polar residues" evidence="1">
    <location>
        <begin position="144"/>
        <end position="155"/>
    </location>
</feature>
<dbReference type="Gene3D" id="2.40.70.10">
    <property type="entry name" value="Acid Proteases"/>
    <property type="match status" value="1"/>
</dbReference>
<dbReference type="PANTHER" id="PTHR15503:SF22">
    <property type="entry name" value="TRANSPOSON TY3-I GAG POLYPROTEIN"/>
    <property type="match status" value="1"/>
</dbReference>
<name>A0AAD8TTL1_LOLMU</name>
<dbReference type="Pfam" id="PF19259">
    <property type="entry name" value="Ty3_capsid"/>
    <property type="match status" value="1"/>
</dbReference>
<reference evidence="3" key="1">
    <citation type="submission" date="2023-07" db="EMBL/GenBank/DDBJ databases">
        <title>A chromosome-level genome assembly of Lolium multiflorum.</title>
        <authorList>
            <person name="Chen Y."/>
            <person name="Copetti D."/>
            <person name="Kolliker R."/>
            <person name="Studer B."/>
        </authorList>
    </citation>
    <scope>NUCLEOTIDE SEQUENCE</scope>
    <source>
        <strain evidence="3">02402/16</strain>
        <tissue evidence="3">Leaf</tissue>
    </source>
</reference>
<protein>
    <recommendedName>
        <fullName evidence="2">Ty3 transposon capsid-like protein domain-containing protein</fullName>
    </recommendedName>
</protein>
<dbReference type="Pfam" id="PF08284">
    <property type="entry name" value="RVP_2"/>
    <property type="match status" value="1"/>
</dbReference>
<keyword evidence="4" id="KW-1185">Reference proteome</keyword>
<evidence type="ECO:0000256" key="1">
    <source>
        <dbReference type="SAM" id="MobiDB-lite"/>
    </source>
</evidence>
<evidence type="ECO:0000313" key="4">
    <source>
        <dbReference type="Proteomes" id="UP001231189"/>
    </source>
</evidence>
<dbReference type="Proteomes" id="UP001231189">
    <property type="component" value="Unassembled WGS sequence"/>
</dbReference>
<dbReference type="EMBL" id="JAUUTY010000001">
    <property type="protein sequence ID" value="KAK1691914.1"/>
    <property type="molecule type" value="Genomic_DNA"/>
</dbReference>
<dbReference type="InterPro" id="IPR021109">
    <property type="entry name" value="Peptidase_aspartic_dom_sf"/>
</dbReference>
<gene>
    <name evidence="3" type="ORF">QYE76_008611</name>
</gene>
<evidence type="ECO:0000259" key="2">
    <source>
        <dbReference type="Pfam" id="PF19259"/>
    </source>
</evidence>
<evidence type="ECO:0000313" key="3">
    <source>
        <dbReference type="EMBL" id="KAK1691914.1"/>
    </source>
</evidence>
<dbReference type="AlphaFoldDB" id="A0AAD8TTL1"/>
<dbReference type="PANTHER" id="PTHR15503">
    <property type="entry name" value="LDOC1 RELATED"/>
    <property type="match status" value="1"/>
</dbReference>